<feature type="domain" description="DHHA1" evidence="2">
    <location>
        <begin position="240"/>
        <end position="327"/>
    </location>
</feature>
<dbReference type="PANTHER" id="PTHR47618">
    <property type="entry name" value="BIFUNCTIONAL OLIGORIBONUCLEASE AND PAP PHOSPHATASE NRNA"/>
    <property type="match status" value="1"/>
</dbReference>
<evidence type="ECO:0000313" key="4">
    <source>
        <dbReference type="Proteomes" id="UP000306196"/>
    </source>
</evidence>
<accession>A0A5R8K8F5</accession>
<organism evidence="3 4">
    <name type="scientific">Phragmitibacter flavus</name>
    <dbReference type="NCBI Taxonomy" id="2576071"/>
    <lineage>
        <taxon>Bacteria</taxon>
        <taxon>Pseudomonadati</taxon>
        <taxon>Verrucomicrobiota</taxon>
        <taxon>Verrucomicrobiia</taxon>
        <taxon>Verrucomicrobiales</taxon>
        <taxon>Verrucomicrobiaceae</taxon>
        <taxon>Phragmitibacter</taxon>
    </lineage>
</organism>
<gene>
    <name evidence="3" type="ORF">FEM03_21870</name>
</gene>
<dbReference type="InterPro" id="IPR038763">
    <property type="entry name" value="DHH_sf"/>
</dbReference>
<reference evidence="3 4" key="1">
    <citation type="submission" date="2019-05" db="EMBL/GenBank/DDBJ databases">
        <title>Verrucobacter flavum gen. nov., sp. nov. a new member of the family Verrucomicrobiaceae.</title>
        <authorList>
            <person name="Szuroczki S."/>
            <person name="Abbaszade G."/>
            <person name="Szabo A."/>
            <person name="Felfoldi T."/>
            <person name="Schumann P."/>
            <person name="Boka K."/>
            <person name="Keki Z."/>
            <person name="Toumi M."/>
            <person name="Toth E."/>
        </authorList>
    </citation>
    <scope>NUCLEOTIDE SEQUENCE [LARGE SCALE GENOMIC DNA]</scope>
    <source>
        <strain evidence="3 4">MG-N-17</strain>
    </source>
</reference>
<dbReference type="GO" id="GO:0003676">
    <property type="term" value="F:nucleic acid binding"/>
    <property type="evidence" value="ECO:0007669"/>
    <property type="project" value="InterPro"/>
</dbReference>
<dbReference type="Proteomes" id="UP000306196">
    <property type="component" value="Unassembled WGS sequence"/>
</dbReference>
<dbReference type="InterPro" id="IPR003156">
    <property type="entry name" value="DHHA1_dom"/>
</dbReference>
<dbReference type="Pfam" id="PF01368">
    <property type="entry name" value="DHH"/>
    <property type="match status" value="1"/>
</dbReference>
<sequence length="330" mass="36047">MSMAMNDSFDHIGEVLRNAETIAIAGHVRPDGDAIGSIVALGHSLMLAGKKVRILSEDKVPLNLAFLPEVGLVEQPPESIENLDVAVALDTAVKDRLGDNVNRVFAGAKVLVNMDHHGTNPRYGHLNYIEMTSPATGQIIFDFLKSQGLPMDAVVRDHLYTAISTDTGSFQFSSTTAHTHRIIAEMMEAGSQFWELCQKLYNTFPLRRLLLQKALLNEMKLSAGNRIASWAMSHELQSEIGTQPGDTEGLIDMLRGIDGVISPVIFEEMADGRVRVSVRSKDERLDVSKVCLVFGGGGHRMASGARMAGPLAVAEQRFLEALEDEIKRIG</sequence>
<feature type="domain" description="DDH" evidence="1">
    <location>
        <begin position="22"/>
        <end position="163"/>
    </location>
</feature>
<evidence type="ECO:0000313" key="3">
    <source>
        <dbReference type="EMBL" id="TLD68570.1"/>
    </source>
</evidence>
<dbReference type="Gene3D" id="3.90.1640.10">
    <property type="entry name" value="inorganic pyrophosphatase (n-terminal core)"/>
    <property type="match status" value="1"/>
</dbReference>
<name>A0A5R8K8F5_9BACT</name>
<dbReference type="InterPro" id="IPR051319">
    <property type="entry name" value="Oligoribo/pAp-PDE_c-di-AMP_PDE"/>
</dbReference>
<evidence type="ECO:0000259" key="1">
    <source>
        <dbReference type="Pfam" id="PF01368"/>
    </source>
</evidence>
<dbReference type="PANTHER" id="PTHR47618:SF1">
    <property type="entry name" value="BIFUNCTIONAL OLIGORIBONUCLEASE AND PAP PHOSPHATASE NRNA"/>
    <property type="match status" value="1"/>
</dbReference>
<proteinExistence type="predicted"/>
<dbReference type="EMBL" id="VAUV01000022">
    <property type="protein sequence ID" value="TLD68570.1"/>
    <property type="molecule type" value="Genomic_DNA"/>
</dbReference>
<keyword evidence="4" id="KW-1185">Reference proteome</keyword>
<dbReference type="SUPFAM" id="SSF64182">
    <property type="entry name" value="DHH phosphoesterases"/>
    <property type="match status" value="1"/>
</dbReference>
<dbReference type="OrthoDB" id="9803668at2"/>
<dbReference type="AlphaFoldDB" id="A0A5R8K8F5"/>
<dbReference type="InterPro" id="IPR001667">
    <property type="entry name" value="DDH_dom"/>
</dbReference>
<protein>
    <submittedName>
        <fullName evidence="3">Bifunctional oligoribonuclease/PAP phosphatase NrnA</fullName>
    </submittedName>
</protein>
<comment type="caution">
    <text evidence="3">The sequence shown here is derived from an EMBL/GenBank/DDBJ whole genome shotgun (WGS) entry which is preliminary data.</text>
</comment>
<dbReference type="Pfam" id="PF02272">
    <property type="entry name" value="DHHA1"/>
    <property type="match status" value="1"/>
</dbReference>
<evidence type="ECO:0000259" key="2">
    <source>
        <dbReference type="Pfam" id="PF02272"/>
    </source>
</evidence>
<dbReference type="Gene3D" id="3.10.310.30">
    <property type="match status" value="1"/>
</dbReference>